<dbReference type="RefSeq" id="WP_062151394.1">
    <property type="nucleotide sequence ID" value="NZ_CP013002.1"/>
</dbReference>
<evidence type="ECO:0000256" key="1">
    <source>
        <dbReference type="ARBA" id="ARBA00004651"/>
    </source>
</evidence>
<feature type="transmembrane region" description="Helical" evidence="6">
    <location>
        <begin position="92"/>
        <end position="113"/>
    </location>
</feature>
<dbReference type="PANTHER" id="PTHR33529">
    <property type="entry name" value="SLR0882 PROTEIN-RELATED"/>
    <property type="match status" value="1"/>
</dbReference>
<feature type="transmembrane region" description="Helical" evidence="6">
    <location>
        <begin position="6"/>
        <end position="26"/>
    </location>
</feature>
<evidence type="ECO:0000256" key="5">
    <source>
        <dbReference type="ARBA" id="ARBA00023136"/>
    </source>
</evidence>
<dbReference type="EMBL" id="CP013002">
    <property type="protein sequence ID" value="ALL15250.1"/>
    <property type="molecule type" value="Genomic_DNA"/>
</dbReference>
<dbReference type="GO" id="GO:0043190">
    <property type="term" value="C:ATP-binding cassette (ABC) transporter complex"/>
    <property type="evidence" value="ECO:0007669"/>
    <property type="project" value="TreeGrafter"/>
</dbReference>
<feature type="transmembrane region" description="Helical" evidence="6">
    <location>
        <begin position="47"/>
        <end position="70"/>
    </location>
</feature>
<organism evidence="7 8">
    <name type="scientific">Caulobacter henricii</name>
    <dbReference type="NCBI Taxonomy" id="69395"/>
    <lineage>
        <taxon>Bacteria</taxon>
        <taxon>Pseudomonadati</taxon>
        <taxon>Pseudomonadota</taxon>
        <taxon>Alphaproteobacteria</taxon>
        <taxon>Caulobacterales</taxon>
        <taxon>Caulobacteraceae</taxon>
        <taxon>Caulobacter</taxon>
    </lineage>
</organism>
<keyword evidence="2" id="KW-1003">Cell membrane</keyword>
<evidence type="ECO:0000256" key="6">
    <source>
        <dbReference type="SAM" id="Phobius"/>
    </source>
</evidence>
<accession>A0A0N7JI55</accession>
<comment type="subcellular location">
    <subcellularLocation>
        <location evidence="1">Cell membrane</location>
        <topology evidence="1">Multi-pass membrane protein</topology>
    </subcellularLocation>
</comment>
<dbReference type="PANTHER" id="PTHR33529:SF2">
    <property type="entry name" value="LIPOPOLYSACCHARIDE EXPORT SYSTEM PERMEASE PROTEIN LPTG"/>
    <property type="match status" value="1"/>
</dbReference>
<keyword evidence="4 6" id="KW-1133">Transmembrane helix</keyword>
<keyword evidence="8" id="KW-1185">Reference proteome</keyword>
<dbReference type="OrthoDB" id="7057792at2"/>
<dbReference type="InterPro" id="IPR005495">
    <property type="entry name" value="LptG/LptF_permease"/>
</dbReference>
<evidence type="ECO:0000256" key="3">
    <source>
        <dbReference type="ARBA" id="ARBA00022692"/>
    </source>
</evidence>
<protein>
    <submittedName>
        <fullName evidence="7">Permease</fullName>
    </submittedName>
</protein>
<evidence type="ECO:0000313" key="7">
    <source>
        <dbReference type="EMBL" id="ALL15250.1"/>
    </source>
</evidence>
<evidence type="ECO:0000313" key="8">
    <source>
        <dbReference type="Proteomes" id="UP000056905"/>
    </source>
</evidence>
<gene>
    <name evidence="7" type="ORF">AQ619_07645</name>
</gene>
<feature type="transmembrane region" description="Helical" evidence="6">
    <location>
        <begin position="300"/>
        <end position="320"/>
    </location>
</feature>
<dbReference type="STRING" id="69395.AQ619_07645"/>
<dbReference type="AlphaFoldDB" id="A0A0N7JI55"/>
<feature type="transmembrane region" description="Helical" evidence="6">
    <location>
        <begin position="332"/>
        <end position="351"/>
    </location>
</feature>
<dbReference type="Pfam" id="PF03739">
    <property type="entry name" value="LptF_LptG"/>
    <property type="match status" value="1"/>
</dbReference>
<keyword evidence="3 6" id="KW-0812">Transmembrane</keyword>
<dbReference type="GO" id="GO:0015920">
    <property type="term" value="P:lipopolysaccharide transport"/>
    <property type="evidence" value="ECO:0007669"/>
    <property type="project" value="TreeGrafter"/>
</dbReference>
<proteinExistence type="predicted"/>
<keyword evidence="5 6" id="KW-0472">Membrane</keyword>
<dbReference type="KEGG" id="chq:AQ619_07645"/>
<evidence type="ECO:0000256" key="4">
    <source>
        <dbReference type="ARBA" id="ARBA00022989"/>
    </source>
</evidence>
<reference evidence="7 8" key="1">
    <citation type="submission" date="2015-10" db="EMBL/GenBank/DDBJ databases">
        <title>Conservation of the essential genome among Caulobacter and Brevundimonas species.</title>
        <authorList>
            <person name="Scott D."/>
            <person name="Ely B."/>
        </authorList>
    </citation>
    <scope>NUCLEOTIDE SEQUENCE [LARGE SCALE GENOMIC DNA]</scope>
    <source>
        <strain evidence="7 8">CB4</strain>
    </source>
</reference>
<dbReference type="Proteomes" id="UP000056905">
    <property type="component" value="Chromosome"/>
</dbReference>
<name>A0A0N7JI55_9CAUL</name>
<sequence length="388" mass="41890">MLKLVAWPMVGCLGVTVVALLLERILRLLDALSQSSARFGYVTELAANLVPHYLGLALPVAFFVALFIVITKLSDDSEIDALLASGQSLSRIVIPFVCVGLVLSLFSVALFGYSQPYSRYAYRSVMHEAVNAGWNGRLSGGAFIDEDNLLMTADDADPAGQSLTRVFIRRLDDKGREEVITAETATLSASPTGDKVTLLLRRGQRIGQDAAGAYRTLAFDQFATELPLAGAATLLRARGGDERELTLNELARQAASNTSVLPKETLLAELYGRLARAAFLPFLPLLAFPLGLAAKRGNRTPGLIVAGLLLLAFQHSLQLGQSLAEGGKANPILAIWGPFLLFTGFSVWMFVGSLKRPGDTPISRVVRRIGQTLDQVRRLVTPRRKAAS</sequence>
<evidence type="ECO:0000256" key="2">
    <source>
        <dbReference type="ARBA" id="ARBA00022475"/>
    </source>
</evidence>